<dbReference type="EC" id="2.4.1.17" evidence="2"/>
<accession>A0A3P7IHU3</accession>
<organism evidence="7 8">
    <name type="scientific">Strongylus vulgaris</name>
    <name type="common">Blood worm</name>
    <dbReference type="NCBI Taxonomy" id="40348"/>
    <lineage>
        <taxon>Eukaryota</taxon>
        <taxon>Metazoa</taxon>
        <taxon>Ecdysozoa</taxon>
        <taxon>Nematoda</taxon>
        <taxon>Chromadorea</taxon>
        <taxon>Rhabditida</taxon>
        <taxon>Rhabditina</taxon>
        <taxon>Rhabditomorpha</taxon>
        <taxon>Strongyloidea</taxon>
        <taxon>Strongylidae</taxon>
        <taxon>Strongylus</taxon>
    </lineage>
</organism>
<dbReference type="EMBL" id="UYYB01002691">
    <property type="protein sequence ID" value="VDM66379.1"/>
    <property type="molecule type" value="Genomic_DNA"/>
</dbReference>
<protein>
    <recommendedName>
        <fullName evidence="2">glucuronosyltransferase</fullName>
        <ecNumber evidence="2">2.4.1.17</ecNumber>
    </recommendedName>
</protein>
<dbReference type="InterPro" id="IPR002213">
    <property type="entry name" value="UDP_glucos_trans"/>
</dbReference>
<comment type="similarity">
    <text evidence="1">Belongs to the UDP-glycosyltransferase family.</text>
</comment>
<gene>
    <name evidence="7" type="ORF">SVUK_LOCUS1377</name>
</gene>
<dbReference type="Proteomes" id="UP000270094">
    <property type="component" value="Unassembled WGS sequence"/>
</dbReference>
<dbReference type="InterPro" id="IPR050271">
    <property type="entry name" value="UDP-glycosyltransferase"/>
</dbReference>
<proteinExistence type="inferred from homology"/>
<evidence type="ECO:0000256" key="4">
    <source>
        <dbReference type="ARBA" id="ARBA00022679"/>
    </source>
</evidence>
<dbReference type="OrthoDB" id="5835829at2759"/>
<dbReference type="SUPFAM" id="SSF53756">
    <property type="entry name" value="UDP-Glycosyltransferase/glycogen phosphorylase"/>
    <property type="match status" value="1"/>
</dbReference>
<evidence type="ECO:0000313" key="7">
    <source>
        <dbReference type="EMBL" id="VDM66379.1"/>
    </source>
</evidence>
<evidence type="ECO:0000256" key="3">
    <source>
        <dbReference type="ARBA" id="ARBA00022676"/>
    </source>
</evidence>
<keyword evidence="3" id="KW-0328">Glycosyltransferase</keyword>
<evidence type="ECO:0000256" key="6">
    <source>
        <dbReference type="ARBA" id="ARBA00047475"/>
    </source>
</evidence>
<evidence type="ECO:0000256" key="2">
    <source>
        <dbReference type="ARBA" id="ARBA00012544"/>
    </source>
</evidence>
<dbReference type="GO" id="GO:0015020">
    <property type="term" value="F:glucuronosyltransferase activity"/>
    <property type="evidence" value="ECO:0007669"/>
    <property type="project" value="UniProtKB-EC"/>
</dbReference>
<reference evidence="7 8" key="1">
    <citation type="submission" date="2018-11" db="EMBL/GenBank/DDBJ databases">
        <authorList>
            <consortium name="Pathogen Informatics"/>
        </authorList>
    </citation>
    <scope>NUCLEOTIDE SEQUENCE [LARGE SCALE GENOMIC DNA]</scope>
</reference>
<keyword evidence="8" id="KW-1185">Reference proteome</keyword>
<keyword evidence="5" id="KW-0732">Signal</keyword>
<evidence type="ECO:0000256" key="1">
    <source>
        <dbReference type="ARBA" id="ARBA00009995"/>
    </source>
</evidence>
<dbReference type="Pfam" id="PF00201">
    <property type="entry name" value="UDPGT"/>
    <property type="match status" value="1"/>
</dbReference>
<dbReference type="AlphaFoldDB" id="A0A3P7IHU3"/>
<evidence type="ECO:0000256" key="5">
    <source>
        <dbReference type="ARBA" id="ARBA00022729"/>
    </source>
</evidence>
<dbReference type="PANTHER" id="PTHR48043">
    <property type="entry name" value="EG:EG0003.4 PROTEIN-RELATED"/>
    <property type="match status" value="1"/>
</dbReference>
<keyword evidence="4" id="KW-0808">Transferase</keyword>
<dbReference type="PANTHER" id="PTHR48043:SF23">
    <property type="entry name" value="UDP-GLUCURONOSYLTRANSFERASE"/>
    <property type="match status" value="1"/>
</dbReference>
<sequence length="120" mass="13596">MGAIADTLTEAGHNVTILMPVMDIEQQDKTGVKLTQHIIKVPCDPRVAEMSKDKRDILSKMWISQPSILVMLETAQIMTKSFTYQCERVFKDEQLMKRLREENFDVGIAEAMSVCGFGED</sequence>
<name>A0A3P7IHU3_STRVU</name>
<evidence type="ECO:0000313" key="8">
    <source>
        <dbReference type="Proteomes" id="UP000270094"/>
    </source>
</evidence>
<comment type="catalytic activity">
    <reaction evidence="6">
        <text>glucuronate acceptor + UDP-alpha-D-glucuronate = acceptor beta-D-glucuronoside + UDP + H(+)</text>
        <dbReference type="Rhea" id="RHEA:21032"/>
        <dbReference type="ChEBI" id="CHEBI:15378"/>
        <dbReference type="ChEBI" id="CHEBI:58052"/>
        <dbReference type="ChEBI" id="CHEBI:58223"/>
        <dbReference type="ChEBI" id="CHEBI:132367"/>
        <dbReference type="ChEBI" id="CHEBI:132368"/>
        <dbReference type="EC" id="2.4.1.17"/>
    </reaction>
</comment>